<sequence length="201" mass="23895">MFPLFFLSLLSKVFSHTYFFLHFLIRVLFLSSLFKPSHTTTISLFLSFFTIQTLSHNNIFLSFFLSFILSFFLSSAFHILTYFFFHYSFPLIRMLFLSFFTIETRSHDDNIFLFFLFLSFFLSFLFFPRHFSSLTSRQYLSFFTIQALSHTTAISFFSSFFLHNSSSLTLSQYISIFLSFFLSIFLSIFLSHPSNTFLILL</sequence>
<evidence type="ECO:0000256" key="1">
    <source>
        <dbReference type="SAM" id="Phobius"/>
    </source>
</evidence>
<dbReference type="Proteomes" id="UP000597762">
    <property type="component" value="Unassembled WGS sequence"/>
</dbReference>
<protein>
    <submittedName>
        <fullName evidence="2">Uncharacterized protein</fullName>
    </submittedName>
</protein>
<dbReference type="EMBL" id="CAHIKZ030000201">
    <property type="protein sequence ID" value="CAE1159857.1"/>
    <property type="molecule type" value="Genomic_DNA"/>
</dbReference>
<accession>A0A812AXE6</accession>
<keyword evidence="1" id="KW-0812">Transmembrane</keyword>
<keyword evidence="3" id="KW-1185">Reference proteome</keyword>
<name>A0A812AXE6_ACAPH</name>
<dbReference type="AlphaFoldDB" id="A0A812AXE6"/>
<evidence type="ECO:0000313" key="2">
    <source>
        <dbReference type="EMBL" id="CAE1159857.1"/>
    </source>
</evidence>
<keyword evidence="1" id="KW-1133">Transmembrane helix</keyword>
<feature type="transmembrane region" description="Helical" evidence="1">
    <location>
        <begin position="139"/>
        <end position="161"/>
    </location>
</feature>
<comment type="caution">
    <text evidence="2">The sequence shown here is derived from an EMBL/GenBank/DDBJ whole genome shotgun (WGS) entry which is preliminary data.</text>
</comment>
<keyword evidence="1" id="KW-0472">Membrane</keyword>
<evidence type="ECO:0000313" key="3">
    <source>
        <dbReference type="Proteomes" id="UP000597762"/>
    </source>
</evidence>
<gene>
    <name evidence="2" type="ORF">SPHA_6118</name>
</gene>
<feature type="transmembrane region" description="Helical" evidence="1">
    <location>
        <begin position="111"/>
        <end position="127"/>
    </location>
</feature>
<reference evidence="2" key="1">
    <citation type="submission" date="2021-01" db="EMBL/GenBank/DDBJ databases">
        <authorList>
            <person name="Li R."/>
            <person name="Bekaert M."/>
        </authorList>
    </citation>
    <scope>NUCLEOTIDE SEQUENCE</scope>
    <source>
        <strain evidence="2">Farmed</strain>
    </source>
</reference>
<organism evidence="2 3">
    <name type="scientific">Acanthosepion pharaonis</name>
    <name type="common">Pharaoh cuttlefish</name>
    <name type="synonym">Sepia pharaonis</name>
    <dbReference type="NCBI Taxonomy" id="158019"/>
    <lineage>
        <taxon>Eukaryota</taxon>
        <taxon>Metazoa</taxon>
        <taxon>Spiralia</taxon>
        <taxon>Lophotrochozoa</taxon>
        <taxon>Mollusca</taxon>
        <taxon>Cephalopoda</taxon>
        <taxon>Coleoidea</taxon>
        <taxon>Decapodiformes</taxon>
        <taxon>Sepiida</taxon>
        <taxon>Sepiina</taxon>
        <taxon>Sepiidae</taxon>
        <taxon>Acanthosepion</taxon>
    </lineage>
</organism>
<feature type="transmembrane region" description="Helical" evidence="1">
    <location>
        <begin position="173"/>
        <end position="191"/>
    </location>
</feature>
<proteinExistence type="predicted"/>